<protein>
    <submittedName>
        <fullName evidence="2">Uncharacterized protein</fullName>
    </submittedName>
</protein>
<dbReference type="STRING" id="133383.A0A1R0GSP7"/>
<comment type="caution">
    <text evidence="2">The sequence shown here is derived from an EMBL/GenBank/DDBJ whole genome shotgun (WGS) entry which is preliminary data.</text>
</comment>
<dbReference type="AlphaFoldDB" id="A0A1R0GSP7"/>
<organism evidence="2 3">
    <name type="scientific">Smittium mucronatum</name>
    <dbReference type="NCBI Taxonomy" id="133383"/>
    <lineage>
        <taxon>Eukaryota</taxon>
        <taxon>Fungi</taxon>
        <taxon>Fungi incertae sedis</taxon>
        <taxon>Zoopagomycota</taxon>
        <taxon>Kickxellomycotina</taxon>
        <taxon>Harpellomycetes</taxon>
        <taxon>Harpellales</taxon>
        <taxon>Legeriomycetaceae</taxon>
        <taxon>Smittium</taxon>
    </lineage>
</organism>
<evidence type="ECO:0000313" key="2">
    <source>
        <dbReference type="EMBL" id="OLY79932.1"/>
    </source>
</evidence>
<dbReference type="EMBL" id="LSSL01003955">
    <property type="protein sequence ID" value="OLY79932.1"/>
    <property type="molecule type" value="Genomic_DNA"/>
</dbReference>
<reference evidence="2 3" key="1">
    <citation type="journal article" date="2016" name="Mol. Biol. Evol.">
        <title>Genome-Wide Survey of Gut Fungi (Harpellales) Reveals the First Horizontally Transferred Ubiquitin Gene from a Mosquito Host.</title>
        <authorList>
            <person name="Wang Y."/>
            <person name="White M.M."/>
            <person name="Kvist S."/>
            <person name="Moncalvo J.M."/>
        </authorList>
    </citation>
    <scope>NUCLEOTIDE SEQUENCE [LARGE SCALE GENOMIC DNA]</scope>
    <source>
        <strain evidence="2 3">ALG-7-W6</strain>
    </source>
</reference>
<dbReference type="Proteomes" id="UP000187455">
    <property type="component" value="Unassembled WGS sequence"/>
</dbReference>
<sequence length="399" mass="45299">MTFRGRQQADTQGRAFSKPVTAQNSEAAIPNITTKNHPQTSNFRRRWKGRGMESQTIAAEVSSTTSQSEDFQRSPQDLDGGGCIFASQKRYRRSEIQIPRVLLSSFRIPKEDGWNQTCIRLEEIERKLRGRQLQDGVAIIHLKAKTQEGLHDITGFGRCIHSHPNSQVLQEVLALLLERFSIPVQGTSARSNHQYSHVLQSAPPDIFIGQSAQLTNIRLPGRYSNHRRIEGNLQTEYRSSFCQTNGKRVQDQDGEFDKNASQSITHLGMIIDSRNISLKVPSSMMPEELHRESSGYFSSSNTWEINSETDIRPKERRPVCIENMDVDSEIDRACHKESQILKWKNSYCFLPVEPDFAGNKEYQKRAIGSETSHTTLEVRELVSRTAETLHLPTIITTSS</sequence>
<proteinExistence type="predicted"/>
<evidence type="ECO:0000313" key="3">
    <source>
        <dbReference type="Proteomes" id="UP000187455"/>
    </source>
</evidence>
<evidence type="ECO:0000256" key="1">
    <source>
        <dbReference type="SAM" id="MobiDB-lite"/>
    </source>
</evidence>
<feature type="region of interest" description="Disordered" evidence="1">
    <location>
        <begin position="1"/>
        <end position="24"/>
    </location>
</feature>
<gene>
    <name evidence="2" type="ORF">AYI68_g5984</name>
</gene>
<name>A0A1R0GSP7_9FUNG</name>
<keyword evidence="3" id="KW-1185">Reference proteome</keyword>
<accession>A0A1R0GSP7</accession>